<reference evidence="1" key="1">
    <citation type="submission" date="2020-05" db="EMBL/GenBank/DDBJ databases">
        <authorList>
            <person name="Chiriac C."/>
            <person name="Salcher M."/>
            <person name="Ghai R."/>
            <person name="Kavagutti S V."/>
        </authorList>
    </citation>
    <scope>NUCLEOTIDE SEQUENCE</scope>
</reference>
<protein>
    <submittedName>
        <fullName evidence="1">Unannotated protein</fullName>
    </submittedName>
</protein>
<name>A0A6J6B572_9ZZZZ</name>
<gene>
    <name evidence="1" type="ORF">UFOPK1413_00310</name>
</gene>
<dbReference type="AlphaFoldDB" id="A0A6J6B572"/>
<accession>A0A6J6B572</accession>
<dbReference type="EMBL" id="CAEZSG010000030">
    <property type="protein sequence ID" value="CAB4533598.1"/>
    <property type="molecule type" value="Genomic_DNA"/>
</dbReference>
<evidence type="ECO:0000313" key="1">
    <source>
        <dbReference type="EMBL" id="CAB4533598.1"/>
    </source>
</evidence>
<proteinExistence type="predicted"/>
<organism evidence="1">
    <name type="scientific">freshwater metagenome</name>
    <dbReference type="NCBI Taxonomy" id="449393"/>
    <lineage>
        <taxon>unclassified sequences</taxon>
        <taxon>metagenomes</taxon>
        <taxon>ecological metagenomes</taxon>
    </lineage>
</organism>
<sequence length="80" mass="8807">MFGKYLGCERVVGGHGRCRKSVVVVDKVVDVDAQCRELCATMTKERDASSEPFSEFAGGFSCEGQPEDFFRSNPVGRNEP</sequence>